<dbReference type="Proteomes" id="UP000566663">
    <property type="component" value="Unassembled WGS sequence"/>
</dbReference>
<keyword evidence="3" id="KW-1185">Reference proteome</keyword>
<dbReference type="PIRSF" id="PIRSF006173">
    <property type="entry name" value="UCP006173"/>
    <property type="match status" value="1"/>
</dbReference>
<dbReference type="InterPro" id="IPR005358">
    <property type="entry name" value="Puta_zinc/iron-chelating_dom"/>
</dbReference>
<dbReference type="InterPro" id="IPR008228">
    <property type="entry name" value="UCP006173"/>
</dbReference>
<evidence type="ECO:0000313" key="2">
    <source>
        <dbReference type="EMBL" id="MBB5292217.1"/>
    </source>
</evidence>
<evidence type="ECO:0000256" key="1">
    <source>
        <dbReference type="HAMAP-Rule" id="MF_00676"/>
    </source>
</evidence>
<reference evidence="2 3" key="1">
    <citation type="submission" date="2020-08" db="EMBL/GenBank/DDBJ databases">
        <title>Genomic Encyclopedia of Type Strains, Phase IV (KMG-IV): sequencing the most valuable type-strain genomes for metagenomic binning, comparative biology and taxonomic classification.</title>
        <authorList>
            <person name="Goeker M."/>
        </authorList>
    </citation>
    <scope>NUCLEOTIDE SEQUENCE [LARGE SCALE GENOMIC DNA]</scope>
    <source>
        <strain evidence="2 3">DSM 25335</strain>
    </source>
</reference>
<sequence>MEQPFWQTKRLEQMTRPEWESLCDGCGLCCLVRFEDEDTGKVVPTRVHCKLFDSARCTCTDYANRREQVPDCIKLTPWNIEVLGWMPKSCAYRRIHEGRGLADWHPLVSGDPESVHEAGVSVRGQTVSELALENPEDALDFEAEDWIAERGGES</sequence>
<comment type="similarity">
    <text evidence="1">Belongs to the UPF0260 family.</text>
</comment>
<dbReference type="RefSeq" id="WP_183254422.1">
    <property type="nucleotide sequence ID" value="NZ_BAAAFF010000002.1"/>
</dbReference>
<dbReference type="EMBL" id="JACHFZ010000003">
    <property type="protein sequence ID" value="MBB5292217.1"/>
    <property type="molecule type" value="Genomic_DNA"/>
</dbReference>
<dbReference type="PANTHER" id="PTHR37421">
    <property type="entry name" value="UPF0260 PROTEIN YCGN"/>
    <property type="match status" value="1"/>
</dbReference>
<dbReference type="NCBIfam" id="NF003501">
    <property type="entry name" value="PRK05170.1-5"/>
    <property type="match status" value="1"/>
</dbReference>
<name>A0A7W8I0A0_9CAUL</name>
<gene>
    <name evidence="2" type="ORF">HNQ67_001737</name>
</gene>
<dbReference type="HAMAP" id="MF_00676">
    <property type="entry name" value="UPF0260"/>
    <property type="match status" value="1"/>
</dbReference>
<dbReference type="Pfam" id="PF03692">
    <property type="entry name" value="CxxCxxCC"/>
    <property type="match status" value="1"/>
</dbReference>
<dbReference type="NCBIfam" id="NF003507">
    <property type="entry name" value="PRK05170.2-5"/>
    <property type="match status" value="1"/>
</dbReference>
<dbReference type="AlphaFoldDB" id="A0A7W8I0A0"/>
<organism evidence="2 3">
    <name type="scientific">Brevundimonas basaltis</name>
    <dbReference type="NCBI Taxonomy" id="472166"/>
    <lineage>
        <taxon>Bacteria</taxon>
        <taxon>Pseudomonadati</taxon>
        <taxon>Pseudomonadota</taxon>
        <taxon>Alphaproteobacteria</taxon>
        <taxon>Caulobacterales</taxon>
        <taxon>Caulobacteraceae</taxon>
        <taxon>Brevundimonas</taxon>
    </lineage>
</organism>
<evidence type="ECO:0000313" key="3">
    <source>
        <dbReference type="Proteomes" id="UP000566663"/>
    </source>
</evidence>
<accession>A0A7W8I0A0</accession>
<dbReference type="PANTHER" id="PTHR37421:SF1">
    <property type="entry name" value="UPF0260 PROTEIN YCGN"/>
    <property type="match status" value="1"/>
</dbReference>
<proteinExistence type="inferred from homology"/>
<protein>
    <recommendedName>
        <fullName evidence="1">UPF0260 protein HNQ67_001737</fullName>
    </recommendedName>
</protein>
<comment type="caution">
    <text evidence="2">The sequence shown here is derived from an EMBL/GenBank/DDBJ whole genome shotgun (WGS) entry which is preliminary data.</text>
</comment>